<dbReference type="InterPro" id="IPR004399">
    <property type="entry name" value="HMP/HMP-P_kinase_dom"/>
</dbReference>
<gene>
    <name evidence="2" type="ORF">MNBD_GAMMA22-415</name>
</gene>
<reference evidence="2" key="1">
    <citation type="submission" date="2018-06" db="EMBL/GenBank/DDBJ databases">
        <authorList>
            <person name="Zhirakovskaya E."/>
        </authorList>
    </citation>
    <scope>NUCLEOTIDE SEQUENCE</scope>
</reference>
<dbReference type="EC" id="2.7.4.7" evidence="2"/>
<evidence type="ECO:0000259" key="1">
    <source>
        <dbReference type="Pfam" id="PF08543"/>
    </source>
</evidence>
<dbReference type="AlphaFoldDB" id="A0A3B1A8P3"/>
<keyword evidence="2" id="KW-0808">Transferase</keyword>
<dbReference type="GO" id="GO:0005829">
    <property type="term" value="C:cytosol"/>
    <property type="evidence" value="ECO:0007669"/>
    <property type="project" value="TreeGrafter"/>
</dbReference>
<dbReference type="Gene3D" id="3.40.1190.20">
    <property type="match status" value="1"/>
</dbReference>
<dbReference type="GO" id="GO:0008902">
    <property type="term" value="F:hydroxymethylpyrimidine kinase activity"/>
    <property type="evidence" value="ECO:0007669"/>
    <property type="project" value="TreeGrafter"/>
</dbReference>
<keyword evidence="2" id="KW-0418">Kinase</keyword>
<dbReference type="Pfam" id="PF08543">
    <property type="entry name" value="Phos_pyr_kin"/>
    <property type="match status" value="1"/>
</dbReference>
<dbReference type="PANTHER" id="PTHR20858:SF17">
    <property type="entry name" value="HYDROXYMETHYLPYRIMIDINE_PHOSPHOMETHYLPYRIMIDINE KINASE THI20-RELATED"/>
    <property type="match status" value="1"/>
</dbReference>
<sequence>MSNNKQANILVFSGLDPSGGAGIQADIETITSIGANACSIVTALTVQDTQSVQSYTNVDSEFIEQQALCILNDIAIHCIKLGMIADEKIISVIVKIIKDYPEIPLLIDPIFVAGGGGALSNSNSYQRLIKELIPLASIITPNSIEARQIVSDAKSLKECAEYIMATGCKSVLITGTHEDSVEVSNTLYFNKRVISHNWPRLKHEYHGSGCTLASSIATFIALGESTESAVYKAQQYTYNTLLDAKKIGFGQLLPNRFYLSNNHDKK</sequence>
<dbReference type="GO" id="GO:0008972">
    <property type="term" value="F:phosphomethylpyrimidine kinase activity"/>
    <property type="evidence" value="ECO:0007669"/>
    <property type="project" value="UniProtKB-EC"/>
</dbReference>
<accession>A0A3B1A8P3</accession>
<evidence type="ECO:0000313" key="2">
    <source>
        <dbReference type="EMBL" id="VAX02146.1"/>
    </source>
</evidence>
<dbReference type="InterPro" id="IPR029056">
    <property type="entry name" value="Ribokinase-like"/>
</dbReference>
<dbReference type="InterPro" id="IPR013749">
    <property type="entry name" value="PM/HMP-P_kinase-1"/>
</dbReference>
<dbReference type="SUPFAM" id="SSF53613">
    <property type="entry name" value="Ribokinase-like"/>
    <property type="match status" value="1"/>
</dbReference>
<organism evidence="2">
    <name type="scientific">hydrothermal vent metagenome</name>
    <dbReference type="NCBI Taxonomy" id="652676"/>
    <lineage>
        <taxon>unclassified sequences</taxon>
        <taxon>metagenomes</taxon>
        <taxon>ecological metagenomes</taxon>
    </lineage>
</organism>
<feature type="domain" description="Pyridoxamine kinase/Phosphomethylpyrimidine kinase" evidence="1">
    <location>
        <begin position="16"/>
        <end position="250"/>
    </location>
</feature>
<protein>
    <submittedName>
        <fullName evidence="2">Hydroxymethylpyrimidine phosphate kinase ThiD</fullName>
        <ecNumber evidence="2">2.7.4.7</ecNumber>
    </submittedName>
</protein>
<proteinExistence type="predicted"/>
<dbReference type="PANTHER" id="PTHR20858">
    <property type="entry name" value="PHOSPHOMETHYLPYRIMIDINE KINASE"/>
    <property type="match status" value="1"/>
</dbReference>
<dbReference type="CDD" id="cd01169">
    <property type="entry name" value="HMPP_kinase"/>
    <property type="match status" value="1"/>
</dbReference>
<name>A0A3B1A8P3_9ZZZZ</name>
<dbReference type="EMBL" id="UOFS01000054">
    <property type="protein sequence ID" value="VAX02146.1"/>
    <property type="molecule type" value="Genomic_DNA"/>
</dbReference>
<dbReference type="GO" id="GO:0009228">
    <property type="term" value="P:thiamine biosynthetic process"/>
    <property type="evidence" value="ECO:0007669"/>
    <property type="project" value="InterPro"/>
</dbReference>